<evidence type="ECO:0000256" key="3">
    <source>
        <dbReference type="ARBA" id="ARBA00022900"/>
    </source>
</evidence>
<gene>
    <name evidence="9" type="primary">LOC100900552</name>
</gene>
<dbReference type="InterPro" id="IPR036186">
    <property type="entry name" value="Serpin_sf"/>
</dbReference>
<keyword evidence="6" id="KW-0732">Signal</keyword>
<feature type="signal peptide" evidence="6">
    <location>
        <begin position="1"/>
        <end position="18"/>
    </location>
</feature>
<evidence type="ECO:0000256" key="2">
    <source>
        <dbReference type="ARBA" id="ARBA00022690"/>
    </source>
</evidence>
<organism evidence="8 9">
    <name type="scientific">Galendromus occidentalis</name>
    <name type="common">western predatory mite</name>
    <dbReference type="NCBI Taxonomy" id="34638"/>
    <lineage>
        <taxon>Eukaryota</taxon>
        <taxon>Metazoa</taxon>
        <taxon>Ecdysozoa</taxon>
        <taxon>Arthropoda</taxon>
        <taxon>Chelicerata</taxon>
        <taxon>Arachnida</taxon>
        <taxon>Acari</taxon>
        <taxon>Parasitiformes</taxon>
        <taxon>Mesostigmata</taxon>
        <taxon>Gamasina</taxon>
        <taxon>Phytoseioidea</taxon>
        <taxon>Phytoseiidae</taxon>
        <taxon>Typhlodrominae</taxon>
        <taxon>Galendromus</taxon>
    </lineage>
</organism>
<evidence type="ECO:0000259" key="7">
    <source>
        <dbReference type="SMART" id="SM00093"/>
    </source>
</evidence>
<evidence type="ECO:0000313" key="8">
    <source>
        <dbReference type="Proteomes" id="UP000694867"/>
    </source>
</evidence>
<accession>A0AAJ6QUU5</accession>
<dbReference type="InterPro" id="IPR000215">
    <property type="entry name" value="Serpin_fam"/>
</dbReference>
<dbReference type="InterPro" id="IPR042178">
    <property type="entry name" value="Serpin_sf_1"/>
</dbReference>
<keyword evidence="3" id="KW-0722">Serine protease inhibitor</keyword>
<protein>
    <submittedName>
        <fullName evidence="9">Serpin B6</fullName>
    </submittedName>
</protein>
<feature type="domain" description="Serpin" evidence="7">
    <location>
        <begin position="38"/>
        <end position="420"/>
    </location>
</feature>
<dbReference type="KEGG" id="goe:100900552"/>
<evidence type="ECO:0000256" key="4">
    <source>
        <dbReference type="ARBA" id="ARBA00023180"/>
    </source>
</evidence>
<keyword evidence="8" id="KW-1185">Reference proteome</keyword>
<dbReference type="GO" id="GO:0005615">
    <property type="term" value="C:extracellular space"/>
    <property type="evidence" value="ECO:0007669"/>
    <property type="project" value="InterPro"/>
</dbReference>
<name>A0AAJ6QUU5_9ACAR</name>
<dbReference type="Proteomes" id="UP000694867">
    <property type="component" value="Unplaced"/>
</dbReference>
<comment type="similarity">
    <text evidence="1 5">Belongs to the serpin family.</text>
</comment>
<dbReference type="Gene3D" id="3.30.497.10">
    <property type="entry name" value="Antithrombin, subunit I, domain 2"/>
    <property type="match status" value="1"/>
</dbReference>
<proteinExistence type="inferred from homology"/>
<dbReference type="InterPro" id="IPR042185">
    <property type="entry name" value="Serpin_sf_2"/>
</dbReference>
<dbReference type="PANTHER" id="PTHR11461:SF211">
    <property type="entry name" value="GH10112P-RELATED"/>
    <property type="match status" value="1"/>
</dbReference>
<dbReference type="GeneID" id="100900552"/>
<dbReference type="PROSITE" id="PS00284">
    <property type="entry name" value="SERPIN"/>
    <property type="match status" value="1"/>
</dbReference>
<dbReference type="Pfam" id="PF00079">
    <property type="entry name" value="Serpin"/>
    <property type="match status" value="1"/>
</dbReference>
<feature type="chain" id="PRO_5042593471" evidence="6">
    <location>
        <begin position="19"/>
        <end position="420"/>
    </location>
</feature>
<dbReference type="AlphaFoldDB" id="A0AAJ6QUU5"/>
<evidence type="ECO:0000256" key="1">
    <source>
        <dbReference type="ARBA" id="ARBA00009500"/>
    </source>
</evidence>
<dbReference type="SUPFAM" id="SSF56574">
    <property type="entry name" value="Serpins"/>
    <property type="match status" value="1"/>
</dbReference>
<dbReference type="GO" id="GO:0004867">
    <property type="term" value="F:serine-type endopeptidase inhibitor activity"/>
    <property type="evidence" value="ECO:0007669"/>
    <property type="project" value="UniProtKB-KW"/>
</dbReference>
<dbReference type="PANTHER" id="PTHR11461">
    <property type="entry name" value="SERINE PROTEASE INHIBITOR, SERPIN"/>
    <property type="match status" value="1"/>
</dbReference>
<evidence type="ECO:0000256" key="6">
    <source>
        <dbReference type="SAM" id="SignalP"/>
    </source>
</evidence>
<dbReference type="SMART" id="SM00093">
    <property type="entry name" value="SERPIN"/>
    <property type="match status" value="1"/>
</dbReference>
<keyword evidence="2" id="KW-0646">Protease inhibitor</keyword>
<dbReference type="CDD" id="cd00172">
    <property type="entry name" value="serpin"/>
    <property type="match status" value="1"/>
</dbReference>
<dbReference type="RefSeq" id="XP_003744662.1">
    <property type="nucleotide sequence ID" value="XM_003744614.2"/>
</dbReference>
<dbReference type="Gene3D" id="2.30.39.10">
    <property type="entry name" value="Alpha-1-antitrypsin, domain 1"/>
    <property type="match status" value="1"/>
</dbReference>
<reference evidence="9" key="1">
    <citation type="submission" date="2025-08" db="UniProtKB">
        <authorList>
            <consortium name="RefSeq"/>
        </authorList>
    </citation>
    <scope>IDENTIFICATION</scope>
</reference>
<sequence length="420" mass="47118">MMKAIPLMQFCFIVSVSSQQIQNDGEIKLWNALGNFGHKLSQKLASSEPRGNILVSPLSVATALNMALVGAGGSTKGEMITSMGLQGIDELSLRRAFLSILSRKHDNPTDPVDPNPRTSFTLLAANRLYISSRFPTRNEFKTDIAENFLAEALNVDFLKNGSQIQNEINAFVSERTRGLIKDVLKQPLSPSTMLALINTVYFKGFWTHRMDEVPGSWIFNEGCAELQSQPEKRLMVTSRYKYLDSANLQAQMILLPYVSDDTVVEMLIMLPHEEHKCNTQAWFERISGEALRSEIRNMSHTRVHLTMPAFELDGRYDLERVLPTMGMPSAFTPGQADFTGISSQRTNIDKVIHQSKMIVTRFGTEAAAATVLAITRFASFPSVEPIPMVVDRSFYVSIIYRVNRDSETFLPLFTGLVHRI</sequence>
<dbReference type="InterPro" id="IPR023796">
    <property type="entry name" value="Serpin_dom"/>
</dbReference>
<dbReference type="InterPro" id="IPR023795">
    <property type="entry name" value="Serpin_CS"/>
</dbReference>
<keyword evidence="4" id="KW-0325">Glycoprotein</keyword>
<evidence type="ECO:0000313" key="9">
    <source>
        <dbReference type="RefSeq" id="XP_003744662.1"/>
    </source>
</evidence>
<evidence type="ECO:0000256" key="5">
    <source>
        <dbReference type="RuleBase" id="RU000411"/>
    </source>
</evidence>